<evidence type="ECO:0000256" key="11">
    <source>
        <dbReference type="ARBA" id="ARBA00071747"/>
    </source>
</evidence>
<dbReference type="GO" id="GO:0015421">
    <property type="term" value="F:ABC-type oligopeptide transporter activity"/>
    <property type="evidence" value="ECO:0007669"/>
    <property type="project" value="TreeGrafter"/>
</dbReference>
<accession>A0AA90KGU3</accession>
<feature type="domain" description="ABC transporter" evidence="13">
    <location>
        <begin position="333"/>
        <end position="568"/>
    </location>
</feature>
<protein>
    <recommendedName>
        <fullName evidence="11">Fatty acid ABC transporter ATP-binding/permease protein</fullName>
    </recommendedName>
</protein>
<sequence>MSFRRLITGIAALGLTSILLNVCGPRLLGHTTDLIFSGTLGGDRRRGIDYHAVTVTLAVTLAVYAVSGLCWILQGRLTTRVIQHAVSALRQEAGTKLSRLPLSYFDRQQRGEVLARVTNDVDNLSQSLQQTLSQVTNSLLLVLGIIVMMMWISPLLAVIALVTVPLALLGALAVGRRAQPQFARQWQSTGELSAYVEEMYSGHALVRSSGRGPDAVREFGERNRALLLAGFRAQFLSGLTQPVMSFVNNVDYVLIAVVGGLRVASGTLSIGEVQAFIQYAWQFSGPLSQLAALGNVMQSGVASAERIFEFLDAPEETPDPPAGTAAPQPRGRVTLENVSFGYEPGRPLLRGIDLDVPAGRTVAVVGSTGAGKTTLVNLLMRFYEVTGGRILIDGADAAAMTRHALRSHFGTVPQDTWLFAGTVADNIAYGVSRPVTREEIEAASRAAAADHFIRTLPDSYDTVLADDGAGVSAGERQLLTIARAFLADPPILLLDEATSAVDTRTELLIQRATERLSAGRTTFVIAHRLSTIRKADLILVMDEGAVVERGTHAELLALDGLYARLHAAHAGRGTGTG</sequence>
<dbReference type="SUPFAM" id="SSF52540">
    <property type="entry name" value="P-loop containing nucleoside triphosphate hydrolases"/>
    <property type="match status" value="1"/>
</dbReference>
<dbReference type="PROSITE" id="PS50929">
    <property type="entry name" value="ABC_TM1F"/>
    <property type="match status" value="1"/>
</dbReference>
<dbReference type="SMART" id="SM00382">
    <property type="entry name" value="AAA"/>
    <property type="match status" value="1"/>
</dbReference>
<dbReference type="PANTHER" id="PTHR43394:SF7">
    <property type="entry name" value="ABC TRANSPORTER B FAMILY MEMBER 28"/>
    <property type="match status" value="1"/>
</dbReference>
<evidence type="ECO:0000256" key="2">
    <source>
        <dbReference type="ARBA" id="ARBA00022448"/>
    </source>
</evidence>
<dbReference type="InterPro" id="IPR039421">
    <property type="entry name" value="Type_1_exporter"/>
</dbReference>
<dbReference type="InterPro" id="IPR011527">
    <property type="entry name" value="ABC1_TM_dom"/>
</dbReference>
<evidence type="ECO:0000256" key="10">
    <source>
        <dbReference type="ARBA" id="ARBA00061644"/>
    </source>
</evidence>
<keyword evidence="4 12" id="KW-0812">Transmembrane</keyword>
<comment type="function">
    <text evidence="9">ABC transporter involved in fatty acid import. Transmembrane domains (TMD) form a pore in the membrane and the ATP-binding domain (NBD) is responsible for energy generation.</text>
</comment>
<evidence type="ECO:0000259" key="14">
    <source>
        <dbReference type="PROSITE" id="PS50929"/>
    </source>
</evidence>
<dbReference type="FunFam" id="3.40.50.300:FF:000287">
    <property type="entry name" value="Multidrug ABC transporter ATP-binding protein"/>
    <property type="match status" value="1"/>
</dbReference>
<dbReference type="FunFam" id="1.20.1560.10:FF:000011">
    <property type="entry name" value="Multidrug ABC transporter ATP-binding protein"/>
    <property type="match status" value="1"/>
</dbReference>
<feature type="transmembrane region" description="Helical" evidence="12">
    <location>
        <begin position="135"/>
        <end position="152"/>
    </location>
</feature>
<name>A0AA90KGU3_9ACTN</name>
<feature type="domain" description="ABC transmembrane type-1" evidence="14">
    <location>
        <begin position="9"/>
        <end position="299"/>
    </location>
</feature>
<keyword evidence="3" id="KW-1003">Cell membrane</keyword>
<dbReference type="GO" id="GO:0090374">
    <property type="term" value="P:oligopeptide export from mitochondrion"/>
    <property type="evidence" value="ECO:0007669"/>
    <property type="project" value="TreeGrafter"/>
</dbReference>
<dbReference type="PANTHER" id="PTHR43394">
    <property type="entry name" value="ATP-DEPENDENT PERMEASE MDL1, MITOCHONDRIAL"/>
    <property type="match status" value="1"/>
</dbReference>
<keyword evidence="8 12" id="KW-0472">Membrane</keyword>
<evidence type="ECO:0000256" key="5">
    <source>
        <dbReference type="ARBA" id="ARBA00022741"/>
    </source>
</evidence>
<comment type="caution">
    <text evidence="15">The sequence shown here is derived from an EMBL/GenBank/DDBJ whole genome shotgun (WGS) entry which is preliminary data.</text>
</comment>
<reference evidence="15" key="1">
    <citation type="submission" date="2023-05" db="EMBL/GenBank/DDBJ databases">
        <title>Streptantibioticus silvisoli sp. nov., acidotolerant actinomycetes 1 from pine litter.</title>
        <authorList>
            <person name="Swiecimska M."/>
            <person name="Golinska P."/>
            <person name="Sangal V."/>
            <person name="Wachnowicz B."/>
            <person name="Goodfellow M."/>
        </authorList>
    </citation>
    <scope>NUCLEOTIDE SEQUENCE</scope>
    <source>
        <strain evidence="15">SL13</strain>
    </source>
</reference>
<evidence type="ECO:0000256" key="8">
    <source>
        <dbReference type="ARBA" id="ARBA00023136"/>
    </source>
</evidence>
<dbReference type="EMBL" id="JABXJJ020000019">
    <property type="protein sequence ID" value="MDI5970995.1"/>
    <property type="molecule type" value="Genomic_DNA"/>
</dbReference>
<evidence type="ECO:0000256" key="1">
    <source>
        <dbReference type="ARBA" id="ARBA00004651"/>
    </source>
</evidence>
<evidence type="ECO:0000313" key="15">
    <source>
        <dbReference type="EMBL" id="MDI5970995.1"/>
    </source>
</evidence>
<dbReference type="Gene3D" id="1.20.1560.10">
    <property type="entry name" value="ABC transporter type 1, transmembrane domain"/>
    <property type="match status" value="1"/>
</dbReference>
<dbReference type="Pfam" id="PF00664">
    <property type="entry name" value="ABC_membrane"/>
    <property type="match status" value="1"/>
</dbReference>
<feature type="transmembrane region" description="Helical" evidence="12">
    <location>
        <begin position="53"/>
        <end position="73"/>
    </location>
</feature>
<dbReference type="InterPro" id="IPR017871">
    <property type="entry name" value="ABC_transporter-like_CS"/>
</dbReference>
<proteinExistence type="inferred from homology"/>
<evidence type="ECO:0000256" key="6">
    <source>
        <dbReference type="ARBA" id="ARBA00022840"/>
    </source>
</evidence>
<dbReference type="CDD" id="cd03254">
    <property type="entry name" value="ABCC_Glucan_exporter_like"/>
    <property type="match status" value="1"/>
</dbReference>
<keyword evidence="7 12" id="KW-1133">Transmembrane helix</keyword>
<dbReference type="Pfam" id="PF00005">
    <property type="entry name" value="ABC_tran"/>
    <property type="match status" value="1"/>
</dbReference>
<comment type="subcellular location">
    <subcellularLocation>
        <location evidence="1">Cell membrane</location>
        <topology evidence="1">Multi-pass membrane protein</topology>
    </subcellularLocation>
</comment>
<dbReference type="Gene3D" id="3.40.50.300">
    <property type="entry name" value="P-loop containing nucleotide triphosphate hydrolases"/>
    <property type="match status" value="1"/>
</dbReference>
<evidence type="ECO:0000259" key="13">
    <source>
        <dbReference type="PROSITE" id="PS50893"/>
    </source>
</evidence>
<dbReference type="InterPro" id="IPR003593">
    <property type="entry name" value="AAA+_ATPase"/>
</dbReference>
<evidence type="ECO:0000256" key="12">
    <source>
        <dbReference type="SAM" id="Phobius"/>
    </source>
</evidence>
<dbReference type="InterPro" id="IPR003439">
    <property type="entry name" value="ABC_transporter-like_ATP-bd"/>
</dbReference>
<evidence type="ECO:0000256" key="4">
    <source>
        <dbReference type="ARBA" id="ARBA00022692"/>
    </source>
</evidence>
<dbReference type="SUPFAM" id="SSF90123">
    <property type="entry name" value="ABC transporter transmembrane region"/>
    <property type="match status" value="1"/>
</dbReference>
<dbReference type="GO" id="GO:0016887">
    <property type="term" value="F:ATP hydrolysis activity"/>
    <property type="evidence" value="ECO:0007669"/>
    <property type="project" value="InterPro"/>
</dbReference>
<keyword evidence="6 15" id="KW-0067">ATP-binding</keyword>
<gene>
    <name evidence="15" type="ORF">POF50_016865</name>
</gene>
<dbReference type="CDD" id="cd18547">
    <property type="entry name" value="ABC_6TM_Tm288_like"/>
    <property type="match status" value="1"/>
</dbReference>
<dbReference type="InterPro" id="IPR036640">
    <property type="entry name" value="ABC1_TM_sf"/>
</dbReference>
<evidence type="ECO:0000256" key="3">
    <source>
        <dbReference type="ARBA" id="ARBA00022475"/>
    </source>
</evidence>
<dbReference type="AlphaFoldDB" id="A0AA90KGU3"/>
<comment type="similarity">
    <text evidence="10">Belongs to the ABC transporter superfamily. Lipid exporter (TC 3.A.1.106) family.</text>
</comment>
<dbReference type="PROSITE" id="PS50893">
    <property type="entry name" value="ABC_TRANSPORTER_2"/>
    <property type="match status" value="1"/>
</dbReference>
<evidence type="ECO:0000256" key="7">
    <source>
        <dbReference type="ARBA" id="ARBA00022989"/>
    </source>
</evidence>
<keyword evidence="2" id="KW-0813">Transport</keyword>
<evidence type="ECO:0000256" key="9">
    <source>
        <dbReference type="ARBA" id="ARBA00055053"/>
    </source>
</evidence>
<keyword evidence="5" id="KW-0547">Nucleotide-binding</keyword>
<dbReference type="GO" id="GO:0005524">
    <property type="term" value="F:ATP binding"/>
    <property type="evidence" value="ECO:0007669"/>
    <property type="project" value="UniProtKB-KW"/>
</dbReference>
<dbReference type="PROSITE" id="PS00211">
    <property type="entry name" value="ABC_TRANSPORTER_1"/>
    <property type="match status" value="1"/>
</dbReference>
<dbReference type="GO" id="GO:0005886">
    <property type="term" value="C:plasma membrane"/>
    <property type="evidence" value="ECO:0007669"/>
    <property type="project" value="UniProtKB-SubCell"/>
</dbReference>
<dbReference type="InterPro" id="IPR027417">
    <property type="entry name" value="P-loop_NTPase"/>
</dbReference>
<organism evidence="15">
    <name type="scientific">Streptantibioticus silvisoli</name>
    <dbReference type="NCBI Taxonomy" id="2705255"/>
    <lineage>
        <taxon>Bacteria</taxon>
        <taxon>Bacillati</taxon>
        <taxon>Actinomycetota</taxon>
        <taxon>Actinomycetes</taxon>
        <taxon>Kitasatosporales</taxon>
        <taxon>Streptomycetaceae</taxon>
        <taxon>Streptantibioticus</taxon>
    </lineage>
</organism>